<sequence length="313" mass="33729">MSRLCFLYLLILIIANLPYKIESCQQCHTTEKALTGQVSASEGGSSDMADALIVHPFSSEGGSDEVTYAAAHASFPGKPYDEYYGCIATIDVYGHNISHGQQIASSIYVVNVGNWSKENFNSITVGWMVSPEIYGDSHTHFYIHWMKDGYGISGCYNMDCPGFQLEQGSKITPGAIINSASTVGGSRRTITIKVFKEKSSGNWWLYCGINDDTPTAVGYYPANIFTTLAAKVNAIAFGGESIAKRSLPTPPMGSGSLPSENAASFSNLQFVDRDGQATLIQSDLPVIAKTPKCYYASPIIGAKFFYGGPVGCF</sequence>
<dbReference type="EnsemblPlants" id="AVESA.00010b.r2.4AG0618830.1">
    <property type="protein sequence ID" value="AVESA.00010b.r2.4AG0618830.1.CDS"/>
    <property type="gene ID" value="AVESA.00010b.r2.4AG0618830"/>
</dbReference>
<proteinExistence type="predicted"/>
<organism evidence="1 2">
    <name type="scientific">Avena sativa</name>
    <name type="common">Oat</name>
    <dbReference type="NCBI Taxonomy" id="4498"/>
    <lineage>
        <taxon>Eukaryota</taxon>
        <taxon>Viridiplantae</taxon>
        <taxon>Streptophyta</taxon>
        <taxon>Embryophyta</taxon>
        <taxon>Tracheophyta</taxon>
        <taxon>Spermatophyta</taxon>
        <taxon>Magnoliopsida</taxon>
        <taxon>Liliopsida</taxon>
        <taxon>Poales</taxon>
        <taxon>Poaceae</taxon>
        <taxon>BOP clade</taxon>
        <taxon>Pooideae</taxon>
        <taxon>Poodae</taxon>
        <taxon>Poeae</taxon>
        <taxon>Poeae Chloroplast Group 1 (Aveneae type)</taxon>
        <taxon>Aveninae</taxon>
        <taxon>Avena</taxon>
    </lineage>
</organism>
<protein>
    <submittedName>
        <fullName evidence="1">Uncharacterized protein</fullName>
    </submittedName>
</protein>
<keyword evidence="2" id="KW-1185">Reference proteome</keyword>
<name>A0ACD5WE83_AVESA</name>
<accession>A0ACD5WE83</accession>
<reference evidence="1" key="2">
    <citation type="submission" date="2025-09" db="UniProtKB">
        <authorList>
            <consortium name="EnsemblPlants"/>
        </authorList>
    </citation>
    <scope>IDENTIFICATION</scope>
</reference>
<evidence type="ECO:0000313" key="1">
    <source>
        <dbReference type="EnsemblPlants" id="AVESA.00010b.r2.4AG0618830.1.CDS"/>
    </source>
</evidence>
<reference evidence="1" key="1">
    <citation type="submission" date="2021-05" db="EMBL/GenBank/DDBJ databases">
        <authorList>
            <person name="Scholz U."/>
            <person name="Mascher M."/>
            <person name="Fiebig A."/>
        </authorList>
    </citation>
    <scope>NUCLEOTIDE SEQUENCE [LARGE SCALE GENOMIC DNA]</scope>
</reference>
<dbReference type="Proteomes" id="UP001732700">
    <property type="component" value="Chromosome 4A"/>
</dbReference>
<evidence type="ECO:0000313" key="2">
    <source>
        <dbReference type="Proteomes" id="UP001732700"/>
    </source>
</evidence>